<feature type="transmembrane region" description="Helical" evidence="6">
    <location>
        <begin position="265"/>
        <end position="285"/>
    </location>
</feature>
<comment type="caution">
    <text evidence="8">The sequence shown here is derived from an EMBL/GenBank/DDBJ whole genome shotgun (WGS) entry which is preliminary data.</text>
</comment>
<feature type="transmembrane region" description="Helical" evidence="6">
    <location>
        <begin position="159"/>
        <end position="178"/>
    </location>
</feature>
<dbReference type="InterPro" id="IPR050189">
    <property type="entry name" value="MFS_Efflux_Transporters"/>
</dbReference>
<feature type="transmembrane region" description="Helical" evidence="6">
    <location>
        <begin position="234"/>
        <end position="253"/>
    </location>
</feature>
<dbReference type="RefSeq" id="WP_377390979.1">
    <property type="nucleotide sequence ID" value="NZ_JBHSAN010000024.1"/>
</dbReference>
<keyword evidence="4 6" id="KW-1133">Transmembrane helix</keyword>
<sequence>MAGTSGATRAALHVGALLGPFGGGVVAAILPEIGASFGVTASTAASSLTAYLVPFAVLMLGSGTLGERWGPARTIRIAYVAYALAALASALAPSFWLFQVTRGLQGCANAFTTPLLMAKLAAVTPNDRLGRALGVFGAMQAVGQTSAPLVGGLAAELSWRWAFVGIALVAAVLAAWPLPADARTDEAPARLRDPWRREVLLPGMVALVAWACLAGVAFLVAFRLEDAFGLGSGLRGLVLTGYGVAGFVTARLVGTASDRYGPRLAGLVGLVLGAGLLVTIGVSGALPVAAISWALGGVCGQLVIVAVNATVLGGKERGRGGAISLVQAMRFLGMAAAPALFTAPYHASPALGFGIPAALLLLVLPFVVSLARRPSRG</sequence>
<dbReference type="SUPFAM" id="SSF103473">
    <property type="entry name" value="MFS general substrate transporter"/>
    <property type="match status" value="1"/>
</dbReference>
<feature type="transmembrane region" description="Helical" evidence="6">
    <location>
        <begin position="43"/>
        <end position="65"/>
    </location>
</feature>
<feature type="transmembrane region" description="Helical" evidence="6">
    <location>
        <begin position="199"/>
        <end position="222"/>
    </location>
</feature>
<feature type="transmembrane region" description="Helical" evidence="6">
    <location>
        <begin position="77"/>
        <end position="98"/>
    </location>
</feature>
<proteinExistence type="predicted"/>
<keyword evidence="3 6" id="KW-0812">Transmembrane</keyword>
<evidence type="ECO:0000256" key="6">
    <source>
        <dbReference type="SAM" id="Phobius"/>
    </source>
</evidence>
<dbReference type="InterPro" id="IPR001958">
    <property type="entry name" value="Tet-R_TetA/multi-R_MdtG-like"/>
</dbReference>
<evidence type="ECO:0000256" key="1">
    <source>
        <dbReference type="ARBA" id="ARBA00004651"/>
    </source>
</evidence>
<dbReference type="Gene3D" id="1.20.1250.20">
    <property type="entry name" value="MFS general substrate transporter like domains"/>
    <property type="match status" value="1"/>
</dbReference>
<reference evidence="9" key="1">
    <citation type="journal article" date="2019" name="Int. J. Syst. Evol. Microbiol.">
        <title>The Global Catalogue of Microorganisms (GCM) 10K type strain sequencing project: providing services to taxonomists for standard genome sequencing and annotation.</title>
        <authorList>
            <consortium name="The Broad Institute Genomics Platform"/>
            <consortium name="The Broad Institute Genome Sequencing Center for Infectious Disease"/>
            <person name="Wu L."/>
            <person name="Ma J."/>
        </authorList>
    </citation>
    <scope>NUCLEOTIDE SEQUENCE [LARGE SCALE GENOMIC DNA]</scope>
    <source>
        <strain evidence="9">IBRC-M 10906</strain>
    </source>
</reference>
<evidence type="ECO:0000313" key="8">
    <source>
        <dbReference type="EMBL" id="MFD2801010.1"/>
    </source>
</evidence>
<feature type="transmembrane region" description="Helical" evidence="6">
    <location>
        <begin position="291"/>
        <end position="313"/>
    </location>
</feature>
<feature type="domain" description="Major facilitator superfamily (MFS) profile" evidence="7">
    <location>
        <begin position="8"/>
        <end position="375"/>
    </location>
</feature>
<feature type="transmembrane region" description="Helical" evidence="6">
    <location>
        <begin position="351"/>
        <end position="371"/>
    </location>
</feature>
<keyword evidence="2" id="KW-1003">Cell membrane</keyword>
<feature type="transmembrane region" description="Helical" evidence="6">
    <location>
        <begin position="325"/>
        <end position="345"/>
    </location>
</feature>
<dbReference type="EMBL" id="JBHUOF010000021">
    <property type="protein sequence ID" value="MFD2801010.1"/>
    <property type="molecule type" value="Genomic_DNA"/>
</dbReference>
<keyword evidence="9" id="KW-1185">Reference proteome</keyword>
<evidence type="ECO:0000256" key="4">
    <source>
        <dbReference type="ARBA" id="ARBA00022989"/>
    </source>
</evidence>
<evidence type="ECO:0000256" key="3">
    <source>
        <dbReference type="ARBA" id="ARBA00022692"/>
    </source>
</evidence>
<gene>
    <name evidence="8" type="ORF">ACFS2C_16585</name>
</gene>
<accession>A0ABW5WF43</accession>
<evidence type="ECO:0000256" key="2">
    <source>
        <dbReference type="ARBA" id="ARBA00022475"/>
    </source>
</evidence>
<dbReference type="PANTHER" id="PTHR43124">
    <property type="entry name" value="PURINE EFFLUX PUMP PBUE"/>
    <property type="match status" value="1"/>
</dbReference>
<keyword evidence="5 6" id="KW-0472">Membrane</keyword>
<name>A0ABW5WF43_9PSEU</name>
<dbReference type="InterPro" id="IPR011701">
    <property type="entry name" value="MFS"/>
</dbReference>
<dbReference type="PRINTS" id="PR01035">
    <property type="entry name" value="TCRTETA"/>
</dbReference>
<organism evidence="8 9">
    <name type="scientific">Prauserella oleivorans</name>
    <dbReference type="NCBI Taxonomy" id="1478153"/>
    <lineage>
        <taxon>Bacteria</taxon>
        <taxon>Bacillati</taxon>
        <taxon>Actinomycetota</taxon>
        <taxon>Actinomycetes</taxon>
        <taxon>Pseudonocardiales</taxon>
        <taxon>Pseudonocardiaceae</taxon>
        <taxon>Prauserella</taxon>
    </lineage>
</organism>
<protein>
    <submittedName>
        <fullName evidence="8">MFS transporter</fullName>
    </submittedName>
</protein>
<dbReference type="Pfam" id="PF07690">
    <property type="entry name" value="MFS_1"/>
    <property type="match status" value="1"/>
</dbReference>
<dbReference type="InterPro" id="IPR036259">
    <property type="entry name" value="MFS_trans_sf"/>
</dbReference>
<evidence type="ECO:0000256" key="5">
    <source>
        <dbReference type="ARBA" id="ARBA00023136"/>
    </source>
</evidence>
<dbReference type="Proteomes" id="UP001597478">
    <property type="component" value="Unassembled WGS sequence"/>
</dbReference>
<dbReference type="InterPro" id="IPR020846">
    <property type="entry name" value="MFS_dom"/>
</dbReference>
<evidence type="ECO:0000259" key="7">
    <source>
        <dbReference type="PROSITE" id="PS50850"/>
    </source>
</evidence>
<dbReference type="PANTHER" id="PTHR43124:SF3">
    <property type="entry name" value="CHLORAMPHENICOL EFFLUX PUMP RV0191"/>
    <property type="match status" value="1"/>
</dbReference>
<comment type="subcellular location">
    <subcellularLocation>
        <location evidence="1">Cell membrane</location>
        <topology evidence="1">Multi-pass membrane protein</topology>
    </subcellularLocation>
</comment>
<dbReference type="PROSITE" id="PS50850">
    <property type="entry name" value="MFS"/>
    <property type="match status" value="1"/>
</dbReference>
<evidence type="ECO:0000313" key="9">
    <source>
        <dbReference type="Proteomes" id="UP001597478"/>
    </source>
</evidence>